<organism evidence="4 5">
    <name type="scientific">Escallonia rubra</name>
    <dbReference type="NCBI Taxonomy" id="112253"/>
    <lineage>
        <taxon>Eukaryota</taxon>
        <taxon>Viridiplantae</taxon>
        <taxon>Streptophyta</taxon>
        <taxon>Embryophyta</taxon>
        <taxon>Tracheophyta</taxon>
        <taxon>Spermatophyta</taxon>
        <taxon>Magnoliopsida</taxon>
        <taxon>eudicotyledons</taxon>
        <taxon>Gunneridae</taxon>
        <taxon>Pentapetalae</taxon>
        <taxon>asterids</taxon>
        <taxon>campanulids</taxon>
        <taxon>Escalloniales</taxon>
        <taxon>Escalloniaceae</taxon>
        <taxon>Escallonia</taxon>
    </lineage>
</organism>
<dbReference type="InterPro" id="IPR019448">
    <property type="entry name" value="NT-C2"/>
</dbReference>
<sequence>MVLGLNTKSRKGGSSLQVEYQIHIEEVKPWPPSQSLRSLRSALIQWEHGDRHSGSSNPVVPLLGSGSGAGVGDGKIEFNESFRLPVTLLREMSSKGGDGRTFQKNCIEFNLYEPRRDKTRGQLLGTAIVDLADYGIVREILSVGAPMNSKRSFSNTAPPMLYLKIQPVERRRGSSLSRDNLLREASMDRNAGESVSALMNEEYAEEAEIASFSDDDVSSQSSMAVSSYAFESNGHPPPTKEENGPEAMKDSPAAAQDQYILGSKQRPVKSDMKESPSCSSSTDLSSDLEGTINALATLPHSHEPSLTTISMKIGAHSVQSSSSSIAYEGTEEELNTSARANGQDNLAPGIQERVYDGASEIKNNAQESTKGSISNGSLAEAASSSTDIHVDRKLRFRAFEVDGDTAKSPTKDIHETPPSDVADEGFAEDEDGERRQASVQEREILQERSHYIEDELNSLESDALSVSGQDLGVKSNIPNTDRLKHVKSVRSSTDLGRSNGSLRSNQYVEKVKDAGVLKDTQNGARSSPSNEIKVAKVYPMERRNTFSDRKIQQLENRIKMLEGELREAAAIEVGLYSVVAEHGSSITKVHAPARRLSRLYLHACKESSQSRAANAARSAVSGLALVAKACGNDVPRLTFWLSNSAVLRATIVQAFEEKTMPLSAGHFVDRTSDENGNKKKSSPIKWKDFSSGKETRTALSERFDDWGDLRTFTSALEKVEAWIFSRIVESIWWQTLTPHMQSAATKATSRVMGSDSSKGLQRTSSSADQEQGNFSLEHWKKAFRDACERICPVRAAGHECGCLPILLRLIMEQCVARLDVAMFNAILRESADEIPTDPISDPISDAKVLPIPAGKASFGSGAQLKNAIGNWSRWLTDLFGIDDDVPIEDEDEPDNEHGTSLKSFHLLNALSDLMMLPKDMLLSRSIRTEVCPTFGASLIKRILDAFVPDEFCPDPIPEAVLEALDSEDPSESGGEGSVLSFPCTAASIAYMPPSAASVANTLRDGGSQSQLTRSGSLVLRKSYTSDDELDELDSPLISIVDGFRASPAPTKLSWMSKGHGSRNAVRYQLLREVWTESE</sequence>
<feature type="region of interest" description="Disordered" evidence="2">
    <location>
        <begin position="667"/>
        <end position="687"/>
    </location>
</feature>
<dbReference type="PROSITE" id="PS51840">
    <property type="entry name" value="C2_NT"/>
    <property type="match status" value="1"/>
</dbReference>
<feature type="domain" description="C2 NT-type" evidence="3">
    <location>
        <begin position="8"/>
        <end position="169"/>
    </location>
</feature>
<comment type="caution">
    <text evidence="4">The sequence shown here is derived from an EMBL/GenBank/DDBJ whole genome shotgun (WGS) entry which is preliminary data.</text>
</comment>
<dbReference type="PANTHER" id="PTHR31344">
    <property type="entry name" value="NUCLEAR PORE COMPLEX PROTEIN NUP205"/>
    <property type="match status" value="1"/>
</dbReference>
<evidence type="ECO:0000313" key="5">
    <source>
        <dbReference type="Proteomes" id="UP001187471"/>
    </source>
</evidence>
<protein>
    <recommendedName>
        <fullName evidence="3">C2 NT-type domain-containing protein</fullName>
    </recommendedName>
</protein>
<feature type="coiled-coil region" evidence="1">
    <location>
        <begin position="544"/>
        <end position="571"/>
    </location>
</feature>
<feature type="region of interest" description="Disordered" evidence="2">
    <location>
        <begin position="366"/>
        <end position="386"/>
    </location>
</feature>
<evidence type="ECO:0000256" key="1">
    <source>
        <dbReference type="SAM" id="Coils"/>
    </source>
</evidence>
<feature type="compositionally biased region" description="Basic and acidic residues" evidence="2">
    <location>
        <begin position="667"/>
        <end position="677"/>
    </location>
</feature>
<dbReference type="PANTHER" id="PTHR31344:SF15">
    <property type="entry name" value="EEIG1_EHBP1 PROTEIN AMINO-TERMINAL DOMAIN PROTEIN"/>
    <property type="match status" value="1"/>
</dbReference>
<evidence type="ECO:0000259" key="3">
    <source>
        <dbReference type="PROSITE" id="PS51840"/>
    </source>
</evidence>
<keyword evidence="5" id="KW-1185">Reference proteome</keyword>
<feature type="compositionally biased region" description="Basic and acidic residues" evidence="2">
    <location>
        <begin position="238"/>
        <end position="249"/>
    </location>
</feature>
<name>A0AA88SHY9_9ASTE</name>
<dbReference type="GO" id="GO:0005643">
    <property type="term" value="C:nuclear pore"/>
    <property type="evidence" value="ECO:0007669"/>
    <property type="project" value="InterPro"/>
</dbReference>
<evidence type="ECO:0000256" key="2">
    <source>
        <dbReference type="SAM" id="MobiDB-lite"/>
    </source>
</evidence>
<dbReference type="EMBL" id="JAVXUO010000555">
    <property type="protein sequence ID" value="KAK2991210.1"/>
    <property type="molecule type" value="Genomic_DNA"/>
</dbReference>
<dbReference type="AlphaFoldDB" id="A0AA88SHY9"/>
<evidence type="ECO:0000313" key="4">
    <source>
        <dbReference type="EMBL" id="KAK2991210.1"/>
    </source>
</evidence>
<gene>
    <name evidence="4" type="ORF">RJ640_028108</name>
</gene>
<reference evidence="4" key="1">
    <citation type="submission" date="2022-12" db="EMBL/GenBank/DDBJ databases">
        <title>Draft genome assemblies for two species of Escallonia (Escalloniales).</title>
        <authorList>
            <person name="Chanderbali A."/>
            <person name="Dervinis C."/>
            <person name="Anghel I."/>
            <person name="Soltis D."/>
            <person name="Soltis P."/>
            <person name="Zapata F."/>
        </authorList>
    </citation>
    <scope>NUCLEOTIDE SEQUENCE</scope>
    <source>
        <strain evidence="4">UCBG92.1500</strain>
        <tissue evidence="4">Leaf</tissue>
    </source>
</reference>
<proteinExistence type="predicted"/>
<feature type="compositionally biased region" description="Polar residues" evidence="2">
    <location>
        <begin position="754"/>
        <end position="771"/>
    </location>
</feature>
<feature type="region of interest" description="Disordered" evidence="2">
    <location>
        <begin position="747"/>
        <end position="771"/>
    </location>
</feature>
<feature type="compositionally biased region" description="Acidic residues" evidence="2">
    <location>
        <begin position="421"/>
        <end position="431"/>
    </location>
</feature>
<dbReference type="InterPro" id="IPR021827">
    <property type="entry name" value="Nup186/Nup192/Nup205"/>
</dbReference>
<feature type="region of interest" description="Disordered" evidence="2">
    <location>
        <begin position="226"/>
        <end position="285"/>
    </location>
</feature>
<dbReference type="Pfam" id="PF10358">
    <property type="entry name" value="NT-C2"/>
    <property type="match status" value="1"/>
</dbReference>
<dbReference type="Proteomes" id="UP001187471">
    <property type="component" value="Unassembled WGS sequence"/>
</dbReference>
<accession>A0AA88SHY9</accession>
<feature type="region of interest" description="Disordered" evidence="2">
    <location>
        <begin position="404"/>
        <end position="440"/>
    </location>
</feature>
<feature type="compositionally biased region" description="Low complexity" evidence="2">
    <location>
        <begin position="275"/>
        <end position="285"/>
    </location>
</feature>
<keyword evidence="1" id="KW-0175">Coiled coil</keyword>